<feature type="transmembrane region" description="Helical" evidence="1">
    <location>
        <begin position="76"/>
        <end position="97"/>
    </location>
</feature>
<keyword evidence="3" id="KW-1185">Reference proteome</keyword>
<organism evidence="2 3">
    <name type="scientific">Bacteroides luti</name>
    <dbReference type="NCBI Taxonomy" id="1297750"/>
    <lineage>
        <taxon>Bacteria</taxon>
        <taxon>Pseudomonadati</taxon>
        <taxon>Bacteroidota</taxon>
        <taxon>Bacteroidia</taxon>
        <taxon>Bacteroidales</taxon>
        <taxon>Bacteroidaceae</taxon>
        <taxon>Bacteroides</taxon>
    </lineage>
</organism>
<sequence>MSQLTCKNCGNEFEGKFCNNCGQKASADRLTYKSLVETLMHGFLHVDKGFFYTIKMLFINPGELVLNYINCKRVKYFQPFPLLIILSAIYGLLHHWLAPEVVETVKAGAKHSDGIFRIALGDGTPFQLNKTFINMLEYIINHLSENYAFINIFIIPPFILATKIAFRKAGAYNYNFVEYLFGGAYLSSLYIVISILFMPFELLLKGSSYLSGWENITWIVYFLVTLYFFYHLFEGGIRKTIKRTVYTYLLYFPFLLIYVIMGVLIAILIAFAGQGLGHLTGLC</sequence>
<proteinExistence type="predicted"/>
<evidence type="ECO:0000313" key="2">
    <source>
        <dbReference type="EMBL" id="SHF08747.1"/>
    </source>
</evidence>
<accession>A0A1M4YT36</accession>
<keyword evidence="1" id="KW-0812">Transmembrane</keyword>
<keyword evidence="1" id="KW-0472">Membrane</keyword>
<feature type="transmembrane region" description="Helical" evidence="1">
    <location>
        <begin position="245"/>
        <end position="272"/>
    </location>
</feature>
<dbReference type="Proteomes" id="UP000184509">
    <property type="component" value="Unassembled WGS sequence"/>
</dbReference>
<name>A0A1M4YT36_9BACE</name>
<evidence type="ECO:0000313" key="3">
    <source>
        <dbReference type="Proteomes" id="UP000184509"/>
    </source>
</evidence>
<feature type="transmembrane region" description="Helical" evidence="1">
    <location>
        <begin position="147"/>
        <end position="166"/>
    </location>
</feature>
<dbReference type="InterPro" id="IPR022134">
    <property type="entry name" value="DUF3667"/>
</dbReference>
<reference evidence="2 3" key="1">
    <citation type="submission" date="2016-11" db="EMBL/GenBank/DDBJ databases">
        <authorList>
            <person name="Jaros S."/>
            <person name="Januszkiewicz K."/>
            <person name="Wedrychowicz H."/>
        </authorList>
    </citation>
    <scope>NUCLEOTIDE SEQUENCE [LARGE SCALE GENOMIC DNA]</scope>
    <source>
        <strain evidence="2 3">DSM 26991</strain>
    </source>
</reference>
<dbReference type="OrthoDB" id="1315649at2"/>
<keyword evidence="1" id="KW-1133">Transmembrane helix</keyword>
<evidence type="ECO:0008006" key="4">
    <source>
        <dbReference type="Google" id="ProtNLM"/>
    </source>
</evidence>
<dbReference type="Pfam" id="PF12412">
    <property type="entry name" value="DUF3667"/>
    <property type="match status" value="1"/>
</dbReference>
<dbReference type="EMBL" id="FQTV01000005">
    <property type="protein sequence ID" value="SHF08747.1"/>
    <property type="molecule type" value="Genomic_DNA"/>
</dbReference>
<feature type="transmembrane region" description="Helical" evidence="1">
    <location>
        <begin position="216"/>
        <end position="233"/>
    </location>
</feature>
<protein>
    <recommendedName>
        <fullName evidence="4">DUF3667 domain-containing protein</fullName>
    </recommendedName>
</protein>
<feature type="transmembrane region" description="Helical" evidence="1">
    <location>
        <begin position="178"/>
        <end position="204"/>
    </location>
</feature>
<gene>
    <name evidence="2" type="ORF">SAMN05444405_10567</name>
</gene>
<dbReference type="STRING" id="1297750.SAMN05444405_10567"/>
<evidence type="ECO:0000256" key="1">
    <source>
        <dbReference type="SAM" id="Phobius"/>
    </source>
</evidence>
<dbReference type="AlphaFoldDB" id="A0A1M4YT36"/>
<dbReference type="RefSeq" id="WP_073400210.1">
    <property type="nucleotide sequence ID" value="NZ_FQTV01000005.1"/>
</dbReference>